<dbReference type="CDD" id="cd12107">
    <property type="entry name" value="Hemerythrin"/>
    <property type="match status" value="1"/>
</dbReference>
<dbReference type="InterPro" id="IPR012312">
    <property type="entry name" value="Hemerythrin-like"/>
</dbReference>
<dbReference type="Gene3D" id="1.20.120.50">
    <property type="entry name" value="Hemerythrin-like"/>
    <property type="match status" value="1"/>
</dbReference>
<dbReference type="NCBIfam" id="TIGR02481">
    <property type="entry name" value="hemeryth_dom"/>
    <property type="match status" value="1"/>
</dbReference>
<dbReference type="SUPFAM" id="SSF47188">
    <property type="entry name" value="Hemerythrin-like"/>
    <property type="match status" value="1"/>
</dbReference>
<dbReference type="PANTHER" id="PTHR37164:SF1">
    <property type="entry name" value="BACTERIOHEMERYTHRIN"/>
    <property type="match status" value="1"/>
</dbReference>
<accession>A0A1J5U0X1</accession>
<dbReference type="EMBL" id="MLJW01000001">
    <property type="protein sequence ID" value="OIR19668.1"/>
    <property type="molecule type" value="Genomic_DNA"/>
</dbReference>
<proteinExistence type="inferred from homology"/>
<gene>
    <name evidence="5" type="ORF">GALL_05500</name>
</gene>
<evidence type="ECO:0000259" key="4">
    <source>
        <dbReference type="Pfam" id="PF01814"/>
    </source>
</evidence>
<evidence type="ECO:0000313" key="5">
    <source>
        <dbReference type="EMBL" id="OIR19668.1"/>
    </source>
</evidence>
<dbReference type="AlphaFoldDB" id="A0A1J5U0X1"/>
<dbReference type="GO" id="GO:0046872">
    <property type="term" value="F:metal ion binding"/>
    <property type="evidence" value="ECO:0007669"/>
    <property type="project" value="UniProtKB-KW"/>
</dbReference>
<dbReference type="NCBIfam" id="NF033749">
    <property type="entry name" value="bact_hemeryth"/>
    <property type="match status" value="1"/>
</dbReference>
<evidence type="ECO:0000256" key="3">
    <source>
        <dbReference type="ARBA" id="ARBA00023004"/>
    </source>
</evidence>
<evidence type="ECO:0000256" key="1">
    <source>
        <dbReference type="ARBA" id="ARBA00010587"/>
    </source>
</evidence>
<keyword evidence="2" id="KW-0479">Metal-binding</keyword>
<comment type="caution">
    <text evidence="5">The sequence shown here is derived from an EMBL/GenBank/DDBJ whole genome shotgun (WGS) entry which is preliminary data.</text>
</comment>
<sequence length="151" mass="17459">MAYMEWTRELESGIPVIDTQHMRIVEFINELDDACRTGNIDETNHVMEGLLNYTITHFEFEESLQEKAGYPYLKAHRRIHEIFMKKIADIRGRASRGENVAPELLNLLKGWLTSHIKGEDRDYIESVKVITDSSDAEVSSWLNSTLKKIFG</sequence>
<dbReference type="InterPro" id="IPR035938">
    <property type="entry name" value="Hemerythrin-like_sf"/>
</dbReference>
<dbReference type="NCBIfam" id="NF002007">
    <property type="entry name" value="PRK00808.1"/>
    <property type="match status" value="1"/>
</dbReference>
<dbReference type="InterPro" id="IPR012827">
    <property type="entry name" value="Hemerythrin_metal-bd"/>
</dbReference>
<keyword evidence="3" id="KW-0408">Iron</keyword>
<name>A0A1J5U0X1_9ZZZZ</name>
<dbReference type="PANTHER" id="PTHR37164">
    <property type="entry name" value="BACTERIOHEMERYTHRIN"/>
    <property type="match status" value="1"/>
</dbReference>
<evidence type="ECO:0000256" key="2">
    <source>
        <dbReference type="ARBA" id="ARBA00022723"/>
    </source>
</evidence>
<feature type="domain" description="Hemerythrin-like" evidence="4">
    <location>
        <begin position="13"/>
        <end position="124"/>
    </location>
</feature>
<dbReference type="InterPro" id="IPR050669">
    <property type="entry name" value="Hemerythrin"/>
</dbReference>
<dbReference type="Pfam" id="PF01814">
    <property type="entry name" value="Hemerythrin"/>
    <property type="match status" value="1"/>
</dbReference>
<reference evidence="5" key="1">
    <citation type="submission" date="2016-10" db="EMBL/GenBank/DDBJ databases">
        <title>Sequence of Gallionella enrichment culture.</title>
        <authorList>
            <person name="Poehlein A."/>
            <person name="Muehling M."/>
            <person name="Daniel R."/>
        </authorList>
    </citation>
    <scope>NUCLEOTIDE SEQUENCE</scope>
</reference>
<organism evidence="5">
    <name type="scientific">mine drainage metagenome</name>
    <dbReference type="NCBI Taxonomy" id="410659"/>
    <lineage>
        <taxon>unclassified sequences</taxon>
        <taxon>metagenomes</taxon>
        <taxon>ecological metagenomes</taxon>
    </lineage>
</organism>
<protein>
    <submittedName>
        <fullName evidence="5">Bacteriohemerythrin</fullName>
    </submittedName>
</protein>
<comment type="similarity">
    <text evidence="1">Belongs to the hemerythrin family.</text>
</comment>